<proteinExistence type="predicted"/>
<protein>
    <submittedName>
        <fullName evidence="1">Uncharacterized protein</fullName>
    </submittedName>
</protein>
<gene>
    <name evidence="1" type="ORF">CYJ59_03295</name>
</gene>
<sequence length="75" mass="8347">MSPVQKKFFPAPFDKAEIEESLLAFDAADALETFSLTPVESAPHYLLDKCLETFEDSSLSLSPLITTSPHKLNYI</sequence>
<reference evidence="1 2" key="1">
    <citation type="submission" date="2017-12" db="EMBL/GenBank/DDBJ databases">
        <title>Phylogenetic diversity of female urinary microbiome.</title>
        <authorList>
            <person name="Thomas-White K."/>
            <person name="Wolfe A.J."/>
        </authorList>
    </citation>
    <scope>NUCLEOTIDE SEQUENCE [LARGE SCALE GENOMIC DNA]</scope>
    <source>
        <strain evidence="1 2">UMB0912</strain>
    </source>
</reference>
<accession>A0ABX4SE49</accession>
<dbReference type="EMBL" id="PKHC01000001">
    <property type="protein sequence ID" value="PKZ19456.1"/>
    <property type="molecule type" value="Genomic_DNA"/>
</dbReference>
<evidence type="ECO:0000313" key="2">
    <source>
        <dbReference type="Proteomes" id="UP000235111"/>
    </source>
</evidence>
<evidence type="ECO:0000313" key="1">
    <source>
        <dbReference type="EMBL" id="PKZ19456.1"/>
    </source>
</evidence>
<dbReference type="Proteomes" id="UP000235111">
    <property type="component" value="Unassembled WGS sequence"/>
</dbReference>
<name>A0ABX4SE49_9BIFI</name>
<dbReference type="RefSeq" id="WP_101886018.1">
    <property type="nucleotide sequence ID" value="NZ_JABUHC010000001.1"/>
</dbReference>
<comment type="caution">
    <text evidence="1">The sequence shown here is derived from an EMBL/GenBank/DDBJ whole genome shotgun (WGS) entry which is preliminary data.</text>
</comment>
<keyword evidence="2" id="KW-1185">Reference proteome</keyword>
<organism evidence="1 2">
    <name type="scientific">Gardnerella leopoldii</name>
    <dbReference type="NCBI Taxonomy" id="2792978"/>
    <lineage>
        <taxon>Bacteria</taxon>
        <taxon>Bacillati</taxon>
        <taxon>Actinomycetota</taxon>
        <taxon>Actinomycetes</taxon>
        <taxon>Bifidobacteriales</taxon>
        <taxon>Bifidobacteriaceae</taxon>
        <taxon>Gardnerella</taxon>
    </lineage>
</organism>